<comment type="caution">
    <text evidence="1">The sequence shown here is derived from an EMBL/GenBank/DDBJ whole genome shotgun (WGS) entry which is preliminary data.</text>
</comment>
<gene>
    <name evidence="1" type="ORF">JBS370_LOCUS34266</name>
</gene>
<protein>
    <submittedName>
        <fullName evidence="1">Uncharacterized protein</fullName>
    </submittedName>
</protein>
<evidence type="ECO:0000313" key="2">
    <source>
        <dbReference type="Proteomes" id="UP000663836"/>
    </source>
</evidence>
<evidence type="ECO:0000313" key="1">
    <source>
        <dbReference type="EMBL" id="CAF4156539.1"/>
    </source>
</evidence>
<proteinExistence type="predicted"/>
<reference evidence="1" key="1">
    <citation type="submission" date="2021-02" db="EMBL/GenBank/DDBJ databases">
        <authorList>
            <person name="Nowell W R."/>
        </authorList>
    </citation>
    <scope>NUCLEOTIDE SEQUENCE</scope>
</reference>
<dbReference type="AlphaFoldDB" id="A0A819YGN5"/>
<dbReference type="EMBL" id="CAJOBD010010695">
    <property type="protein sequence ID" value="CAF4156539.1"/>
    <property type="molecule type" value="Genomic_DNA"/>
</dbReference>
<sequence>MNVVVLSTDSQYIANVDLQYPKCSGMAHRVDSNWLGIFILDDSCVQSECRCLVDNVGISNLNDTQLLVTANVVGATCGVHGPTAVGIPIPIP</sequence>
<organism evidence="1 2">
    <name type="scientific">Rotaria sordida</name>
    <dbReference type="NCBI Taxonomy" id="392033"/>
    <lineage>
        <taxon>Eukaryota</taxon>
        <taxon>Metazoa</taxon>
        <taxon>Spiralia</taxon>
        <taxon>Gnathifera</taxon>
        <taxon>Rotifera</taxon>
        <taxon>Eurotatoria</taxon>
        <taxon>Bdelloidea</taxon>
        <taxon>Philodinida</taxon>
        <taxon>Philodinidae</taxon>
        <taxon>Rotaria</taxon>
    </lineage>
</organism>
<name>A0A819YGN5_9BILA</name>
<accession>A0A819YGN5</accession>
<dbReference type="Proteomes" id="UP000663836">
    <property type="component" value="Unassembled WGS sequence"/>
</dbReference>